<keyword evidence="4" id="KW-0347">Helicase</keyword>
<proteinExistence type="predicted"/>
<gene>
    <name evidence="4" type="ORF">BJP25_07945</name>
</gene>
<protein>
    <submittedName>
        <fullName evidence="4">ATP-dependent helicase</fullName>
    </submittedName>
</protein>
<evidence type="ECO:0000259" key="2">
    <source>
        <dbReference type="PROSITE" id="PS51192"/>
    </source>
</evidence>
<evidence type="ECO:0000313" key="5">
    <source>
        <dbReference type="Proteomes" id="UP000186040"/>
    </source>
</evidence>
<feature type="domain" description="Helicase C-terminal" evidence="3">
    <location>
        <begin position="839"/>
        <end position="995"/>
    </location>
</feature>
<dbReference type="InterPro" id="IPR049730">
    <property type="entry name" value="SNF2/RAD54-like_C"/>
</dbReference>
<dbReference type="InterPro" id="IPR027417">
    <property type="entry name" value="P-loop_NTPase"/>
</dbReference>
<sequence length="1012" mass="108748">MLALHCLAADSAPGELALWAEDSDLPARRPGRAGRSATDHPYAAPAEELARRLGVAGTPTRVRVLLPSYPSAPVASPELVRDPLTAGPPPRGSVRLQPWLVPALLVRAHSLPEAVGGADAEDIRPGAAVRFVVRVVALAEDLVARGRVLPALVAEGDGHAARWRPALTGADSARYARLRDALPPVLRAEQVDPALLEGRVGEDVLRGLLDAAVDALVRARVSGTALAPPGRFAAADAAAGALLRALVDDPAVHAGPERVRTLSRQLASWAAGAAHEGPVRACFRLRPAEEPDEPWRLEFLLQAADDPSVLVPAQQVWSGDRGEVLRRWVARPQEVLLADLGRAARVLPALDTALRERHPVGLELDTAGAHDVLVRAAALDQAGFGVLLPSWWKASNEVGLRLTTTSRGTAGTVSRTSVLGRDELVDYRWDVALGELTLTEEELRELAAAKVPLVRVRGRWVHVDQRRIAAGLAYLERAGTGRMAVGEVLEIAGLPAEDDERGIPVVGIGGTGWVADLLAGRVDSTLEPMDPPAGFGAVLRPYQRRGLAWLAFLDGLGLGACLADDMGLGKTVQLLALEAHNRHGRQRPPTLLICPMSLVGTWLREAQRFTPGLRAHVHHGAERAGADELAAAVAGHDLVITTYATATRDAAALAELTWDRVVLDEAQNIKNSAARQSQAVRGLPARHRIALTGTPVENRLAELWSVMDFANPGLLGPLARFRARFAVPVERHGDEDAAARLRRITRPFILRRVKTDPTVIDDLPDKLEMKQLCTLTAEQASLYRAVVDDMLAKVDDSEGIQRKGLVLATMTKLKQVCNHPAQFLGDGSRVAGRSGKLARLEEVLEQVLADGDRALCFTQFAAFGGMLVPHLAARFDTEVGFLHGGTPKKQRDRIVERFQAGDGPPVLLLSLKAGGTGLTLTAANHVVHLDRWWNPAVEDQATDRAFRIGQRRAVQVRKFVCVGTLEERIEEMIEQKKALAQLVVGAGEGWLGALSTDELRELVSLSEEAVGG</sequence>
<dbReference type="GO" id="GO:0005524">
    <property type="term" value="F:ATP binding"/>
    <property type="evidence" value="ECO:0007669"/>
    <property type="project" value="InterPro"/>
</dbReference>
<evidence type="ECO:0000313" key="4">
    <source>
        <dbReference type="EMBL" id="OLR95212.1"/>
    </source>
</evidence>
<keyword evidence="4" id="KW-0067">ATP-binding</keyword>
<dbReference type="SMART" id="SM00490">
    <property type="entry name" value="HELICc"/>
    <property type="match status" value="1"/>
</dbReference>
<dbReference type="CDD" id="cd18793">
    <property type="entry name" value="SF2_C_SNF"/>
    <property type="match status" value="1"/>
</dbReference>
<comment type="caution">
    <text evidence="4">The sequence shown here is derived from an EMBL/GenBank/DDBJ whole genome shotgun (WGS) entry which is preliminary data.</text>
</comment>
<organism evidence="4 5">
    <name type="scientific">Actinokineospora bangkokensis</name>
    <dbReference type="NCBI Taxonomy" id="1193682"/>
    <lineage>
        <taxon>Bacteria</taxon>
        <taxon>Bacillati</taxon>
        <taxon>Actinomycetota</taxon>
        <taxon>Actinomycetes</taxon>
        <taxon>Pseudonocardiales</taxon>
        <taxon>Pseudonocardiaceae</taxon>
        <taxon>Actinokineospora</taxon>
    </lineage>
</organism>
<dbReference type="RefSeq" id="WP_075973118.1">
    <property type="nucleotide sequence ID" value="NZ_MKQR01000004.1"/>
</dbReference>
<reference evidence="4 5" key="1">
    <citation type="submission" date="2016-10" db="EMBL/GenBank/DDBJ databases">
        <title>The Draft Genome Sequence of Actinokineospora bangkokensis 44EHWT reveals the biosynthetic pathway of antifungal compounds Thailandins with unusual extender unit butylmalonyl-CoA.</title>
        <authorList>
            <person name="Greule A."/>
            <person name="Intra B."/>
            <person name="Flemming S."/>
            <person name="Rommel M.G."/>
            <person name="Panbangred W."/>
            <person name="Bechthold A."/>
        </authorList>
    </citation>
    <scope>NUCLEOTIDE SEQUENCE [LARGE SCALE GENOMIC DNA]</scope>
    <source>
        <strain evidence="4 5">44EHW</strain>
    </source>
</reference>
<dbReference type="CDD" id="cd18012">
    <property type="entry name" value="DEXQc_arch_SWI2_SNF2"/>
    <property type="match status" value="1"/>
</dbReference>
<dbReference type="InterPro" id="IPR014001">
    <property type="entry name" value="Helicase_ATP-bd"/>
</dbReference>
<dbReference type="Gene3D" id="3.40.50.300">
    <property type="entry name" value="P-loop containing nucleotide triphosphate hydrolases"/>
    <property type="match status" value="1"/>
</dbReference>
<dbReference type="GO" id="GO:0004386">
    <property type="term" value="F:helicase activity"/>
    <property type="evidence" value="ECO:0007669"/>
    <property type="project" value="UniProtKB-KW"/>
</dbReference>
<accession>A0A1Q9LT33</accession>
<dbReference type="AlphaFoldDB" id="A0A1Q9LT33"/>
<dbReference type="InterPro" id="IPR038718">
    <property type="entry name" value="SNF2-like_sf"/>
</dbReference>
<dbReference type="PROSITE" id="PS51192">
    <property type="entry name" value="HELICASE_ATP_BIND_1"/>
    <property type="match status" value="1"/>
</dbReference>
<feature type="domain" description="Helicase ATP-binding" evidence="2">
    <location>
        <begin position="551"/>
        <end position="713"/>
    </location>
</feature>
<keyword evidence="5" id="KW-1185">Reference proteome</keyword>
<dbReference type="InterPro" id="IPR001650">
    <property type="entry name" value="Helicase_C-like"/>
</dbReference>
<keyword evidence="4" id="KW-0547">Nucleotide-binding</keyword>
<dbReference type="Pfam" id="PF00176">
    <property type="entry name" value="SNF2-rel_dom"/>
    <property type="match status" value="1"/>
</dbReference>
<dbReference type="OrthoDB" id="9760715at2"/>
<dbReference type="FunFam" id="3.40.50.300:FF:000533">
    <property type="entry name" value="Helicase, Snf2 family"/>
    <property type="match status" value="1"/>
</dbReference>
<evidence type="ECO:0000259" key="3">
    <source>
        <dbReference type="PROSITE" id="PS51194"/>
    </source>
</evidence>
<dbReference type="FunFam" id="3.40.50.10810:FF:000031">
    <property type="entry name" value="Helicase, SNF2/RAD54 family"/>
    <property type="match status" value="1"/>
</dbReference>
<dbReference type="PANTHER" id="PTHR10799">
    <property type="entry name" value="SNF2/RAD54 HELICASE FAMILY"/>
    <property type="match status" value="1"/>
</dbReference>
<dbReference type="Pfam" id="PF12419">
    <property type="entry name" value="DUF3670"/>
    <property type="match status" value="1"/>
</dbReference>
<dbReference type="GO" id="GO:0016787">
    <property type="term" value="F:hydrolase activity"/>
    <property type="evidence" value="ECO:0007669"/>
    <property type="project" value="UniProtKB-KW"/>
</dbReference>
<dbReference type="EMBL" id="MKQR01000004">
    <property type="protein sequence ID" value="OLR95212.1"/>
    <property type="molecule type" value="Genomic_DNA"/>
</dbReference>
<dbReference type="SUPFAM" id="SSF52540">
    <property type="entry name" value="P-loop containing nucleoside triphosphate hydrolases"/>
    <property type="match status" value="2"/>
</dbReference>
<dbReference type="SMART" id="SM00487">
    <property type="entry name" value="DEXDc"/>
    <property type="match status" value="1"/>
</dbReference>
<dbReference type="Proteomes" id="UP000186040">
    <property type="component" value="Unassembled WGS sequence"/>
</dbReference>
<dbReference type="Gene3D" id="3.40.50.10810">
    <property type="entry name" value="Tandem AAA-ATPase domain"/>
    <property type="match status" value="1"/>
</dbReference>
<name>A0A1Q9LT33_9PSEU</name>
<dbReference type="STRING" id="1193682.BJP25_07945"/>
<dbReference type="InterPro" id="IPR022138">
    <property type="entry name" value="DUF3670"/>
</dbReference>
<keyword evidence="1" id="KW-0378">Hydrolase</keyword>
<dbReference type="PROSITE" id="PS51194">
    <property type="entry name" value="HELICASE_CTER"/>
    <property type="match status" value="1"/>
</dbReference>
<evidence type="ECO:0000256" key="1">
    <source>
        <dbReference type="ARBA" id="ARBA00022801"/>
    </source>
</evidence>
<dbReference type="InterPro" id="IPR000330">
    <property type="entry name" value="SNF2_N"/>
</dbReference>
<dbReference type="Pfam" id="PF00271">
    <property type="entry name" value="Helicase_C"/>
    <property type="match status" value="1"/>
</dbReference>